<accession>A0A3P6I2S2</accession>
<dbReference type="AlphaFoldDB" id="A0A3P6I2S2"/>
<keyword evidence="2" id="KW-1185">Reference proteome</keyword>
<name>A0A3P6I2S2_ENTVE</name>
<dbReference type="OrthoDB" id="5850953at2759"/>
<reference evidence="1 2" key="1">
    <citation type="submission" date="2018-10" db="EMBL/GenBank/DDBJ databases">
        <authorList>
            <consortium name="Pathogen Informatics"/>
        </authorList>
    </citation>
    <scope>NUCLEOTIDE SEQUENCE [LARGE SCALE GENOMIC DNA]</scope>
</reference>
<evidence type="ECO:0008006" key="3">
    <source>
        <dbReference type="Google" id="ProtNLM"/>
    </source>
</evidence>
<dbReference type="Proteomes" id="UP000274131">
    <property type="component" value="Unassembled WGS sequence"/>
</dbReference>
<evidence type="ECO:0000313" key="1">
    <source>
        <dbReference type="EMBL" id="VDD95900.1"/>
    </source>
</evidence>
<dbReference type="EMBL" id="UXUI01011046">
    <property type="protein sequence ID" value="VDD95900.1"/>
    <property type="molecule type" value="Genomic_DNA"/>
</dbReference>
<evidence type="ECO:0000313" key="2">
    <source>
        <dbReference type="Proteomes" id="UP000274131"/>
    </source>
</evidence>
<proteinExistence type="predicted"/>
<organism evidence="1 2">
    <name type="scientific">Enterobius vermicularis</name>
    <name type="common">Human pinworm</name>
    <dbReference type="NCBI Taxonomy" id="51028"/>
    <lineage>
        <taxon>Eukaryota</taxon>
        <taxon>Metazoa</taxon>
        <taxon>Ecdysozoa</taxon>
        <taxon>Nematoda</taxon>
        <taxon>Chromadorea</taxon>
        <taxon>Rhabditida</taxon>
        <taxon>Spirurina</taxon>
        <taxon>Oxyuridomorpha</taxon>
        <taxon>Oxyuroidea</taxon>
        <taxon>Oxyuridae</taxon>
        <taxon>Enterobius</taxon>
    </lineage>
</organism>
<gene>
    <name evidence="1" type="ORF">EVEC_LOCUS10651</name>
</gene>
<protein>
    <recommendedName>
        <fullName evidence="3">MAM domain-containing protein</fullName>
    </recommendedName>
</protein>
<sequence length="440" mass="48404">MYAVNSIYDWCVFEVIVVFPGQDCFRQDTFRLTTQRIQLLRCRFLGGYGASVYEPVGGFPLGPFRSEANSASITSVSALNCHSFSETCRWSNTNEDELDWKVKSAAPESAMWSSSLNSAVVPDQGASVLFSSSGNGWEVGQLVSDQIPCMTMPLRLTATVWRTGSGVGQQQPVLQICSRNVRSDMPVSNCQKFPSQNGVPVTVDVPLPHDPLSPTQIILLGTNFAGLGGAIFVQDIIVEGRLEQDCALVALDNRVEGSEEPQRKEADNNYMSIAAVSPYMQQLGTAKGPARMPNSINDAVFELFYDTCITLSCNPAESECRWYAGKRGWITAATQRFSNPLTGVQGPPPGFRGFLVAPFTAAGETVYQMTSPRVTVASGTTPTYFCFYEFFHTEGARLSICTDKSERNCFYTRNEIDFEDLSQNEVCCINICKRIDLSDC</sequence>